<dbReference type="InterPro" id="IPR026634">
    <property type="entry name" value="TPST-like"/>
</dbReference>
<evidence type="ECO:0000313" key="3">
    <source>
        <dbReference type="Proteomes" id="UP000568664"/>
    </source>
</evidence>
<dbReference type="Pfam" id="PF13469">
    <property type="entry name" value="Sulfotransfer_3"/>
    <property type="match status" value="1"/>
</dbReference>
<dbReference type="SUPFAM" id="SSF52540">
    <property type="entry name" value="P-loop containing nucleoside triphosphate hydrolases"/>
    <property type="match status" value="1"/>
</dbReference>
<gene>
    <name evidence="2" type="ORF">HII17_15455</name>
</gene>
<dbReference type="PANTHER" id="PTHR12788">
    <property type="entry name" value="PROTEIN-TYROSINE SULFOTRANSFERASE 2"/>
    <property type="match status" value="1"/>
</dbReference>
<dbReference type="Gene3D" id="3.40.50.300">
    <property type="entry name" value="P-loop containing nucleotide triphosphate hydrolases"/>
    <property type="match status" value="1"/>
</dbReference>
<dbReference type="PANTHER" id="PTHR12788:SF10">
    <property type="entry name" value="PROTEIN-TYROSINE SULFOTRANSFERASE"/>
    <property type="match status" value="1"/>
</dbReference>
<organism evidence="2 3">
    <name type="scientific">Thalassotalea algicola</name>
    <dbReference type="NCBI Taxonomy" id="2716224"/>
    <lineage>
        <taxon>Bacteria</taxon>
        <taxon>Pseudomonadati</taxon>
        <taxon>Pseudomonadota</taxon>
        <taxon>Gammaproteobacteria</taxon>
        <taxon>Alteromonadales</taxon>
        <taxon>Colwelliaceae</taxon>
        <taxon>Thalassotalea</taxon>
    </lineage>
</organism>
<dbReference type="GO" id="GO:0008476">
    <property type="term" value="F:protein-tyrosine sulfotransferase activity"/>
    <property type="evidence" value="ECO:0007669"/>
    <property type="project" value="InterPro"/>
</dbReference>
<dbReference type="RefSeq" id="WP_169076272.1">
    <property type="nucleotide sequence ID" value="NZ_JABBXH010000005.1"/>
</dbReference>
<dbReference type="Proteomes" id="UP000568664">
    <property type="component" value="Unassembled WGS sequence"/>
</dbReference>
<sequence length="577" mass="66947">MNSVYSEVKESVGTKDYSRALVLIKNVYKKNALVSVADRFQFKYLETYCYLQLSKADKAEASILERSLYTKEQQVKLVNLLAAYFSSQQTANLIKAENYLEESCRLDCSVNNAQMLFSLFKFYSATYDVQNAERLWKQLVKWKNTFEPAMLERLEYASRLNLSTIFNDTIAELIKNFRMLSEQGCYTLIYTLATFNQKEEAERLLRGNSASSLTMEDAKLLKASILFEDNDFKGCFKLLNSLENQTVQSLNQMAKCQEKMEQHNDAFELFERSAKSYLEQSAKFKFANILNSYKSLNLSKIQAKNQEGFESINIENKSYKLCFMIGFPRSGTTLLENILDSQSSIFTLPELGLINRVISIYQAVTDKPYPKGLEYLTERQKAELRAYYCRLLANIIECSEENIEDEMSLVIDKMPLNTIHLPLIKVLFPNAKFIFSARHPLDVVLSNFQQFYNLNREMSFLISLDSTVKRYVEVLEYFEMCRAALKLNLCIAKYEDLVCNFDAEVNNIFKFLGVVPSNNYRDFNKLAKNKTIKTPSRSQVNQAIYKGATYKWQNYQEQLNPYIEQLKPVIDKLNYSI</sequence>
<name>A0A7Y0LEZ5_9GAMM</name>
<reference evidence="2 3" key="1">
    <citation type="submission" date="2020-04" db="EMBL/GenBank/DDBJ databases">
        <title>Thalassotalea sp. M1531, isolated from the surface of marine red alga.</title>
        <authorList>
            <person name="Pang L."/>
            <person name="Lu D.-C."/>
        </authorList>
    </citation>
    <scope>NUCLEOTIDE SEQUENCE [LARGE SCALE GENOMIC DNA]</scope>
    <source>
        <strain evidence="2 3">M1531</strain>
    </source>
</reference>
<evidence type="ECO:0000313" key="2">
    <source>
        <dbReference type="EMBL" id="NMP32954.1"/>
    </source>
</evidence>
<accession>A0A7Y0LEZ5</accession>
<protein>
    <submittedName>
        <fullName evidence="2">Sulfotransferase</fullName>
    </submittedName>
</protein>
<dbReference type="EMBL" id="JABBXH010000005">
    <property type="protein sequence ID" value="NMP32954.1"/>
    <property type="molecule type" value="Genomic_DNA"/>
</dbReference>
<dbReference type="InterPro" id="IPR027417">
    <property type="entry name" value="P-loop_NTPase"/>
</dbReference>
<keyword evidence="1 2" id="KW-0808">Transferase</keyword>
<evidence type="ECO:0000256" key="1">
    <source>
        <dbReference type="ARBA" id="ARBA00022679"/>
    </source>
</evidence>
<comment type="caution">
    <text evidence="2">The sequence shown here is derived from an EMBL/GenBank/DDBJ whole genome shotgun (WGS) entry which is preliminary data.</text>
</comment>
<keyword evidence="3" id="KW-1185">Reference proteome</keyword>
<dbReference type="AlphaFoldDB" id="A0A7Y0LEZ5"/>
<proteinExistence type="predicted"/>